<feature type="transmembrane region" description="Helical" evidence="1">
    <location>
        <begin position="71"/>
        <end position="98"/>
    </location>
</feature>
<reference evidence="2 3" key="1">
    <citation type="journal article" date="2015" name="Genome Biol. Evol.">
        <title>Comparative Genomics of a Bacterivorous Green Alga Reveals Evolutionary Causalities and Consequences of Phago-Mixotrophic Mode of Nutrition.</title>
        <authorList>
            <person name="Burns J.A."/>
            <person name="Paasch A."/>
            <person name="Narechania A."/>
            <person name="Kim E."/>
        </authorList>
    </citation>
    <scope>NUCLEOTIDE SEQUENCE [LARGE SCALE GENOMIC DNA]</scope>
    <source>
        <strain evidence="2 3">PLY_AMNH</strain>
    </source>
</reference>
<name>A0AAE0BBD6_9CHLO</name>
<proteinExistence type="predicted"/>
<dbReference type="EMBL" id="LGRX02035862">
    <property type="protein sequence ID" value="KAK3232875.1"/>
    <property type="molecule type" value="Genomic_DNA"/>
</dbReference>
<sequence>MPTPAISMLSLDTLQDLQDIASNLTYRHINRVPSEYLQLGIRICRMLLTTSLPVTPPVRLRNVQVPEAMHALYASWFGIVFSKVGAAVVGAIVVGVAVGVDVVGDKLGEAVMGAMVLGAAVVGEPVTQCVGMVVSE</sequence>
<dbReference type="AlphaFoldDB" id="A0AAE0BBD6"/>
<feature type="transmembrane region" description="Helical" evidence="1">
    <location>
        <begin position="110"/>
        <end position="134"/>
    </location>
</feature>
<keyword evidence="1" id="KW-0472">Membrane</keyword>
<gene>
    <name evidence="2" type="ORF">CYMTET_56799</name>
</gene>
<dbReference type="Proteomes" id="UP001190700">
    <property type="component" value="Unassembled WGS sequence"/>
</dbReference>
<comment type="caution">
    <text evidence="2">The sequence shown here is derived from an EMBL/GenBank/DDBJ whole genome shotgun (WGS) entry which is preliminary data.</text>
</comment>
<protein>
    <submittedName>
        <fullName evidence="2">Uncharacterized protein</fullName>
    </submittedName>
</protein>
<evidence type="ECO:0000256" key="1">
    <source>
        <dbReference type="SAM" id="Phobius"/>
    </source>
</evidence>
<keyword evidence="1" id="KW-1133">Transmembrane helix</keyword>
<keyword evidence="1" id="KW-0812">Transmembrane</keyword>
<organism evidence="2 3">
    <name type="scientific">Cymbomonas tetramitiformis</name>
    <dbReference type="NCBI Taxonomy" id="36881"/>
    <lineage>
        <taxon>Eukaryota</taxon>
        <taxon>Viridiplantae</taxon>
        <taxon>Chlorophyta</taxon>
        <taxon>Pyramimonadophyceae</taxon>
        <taxon>Pyramimonadales</taxon>
        <taxon>Pyramimonadaceae</taxon>
        <taxon>Cymbomonas</taxon>
    </lineage>
</organism>
<evidence type="ECO:0000313" key="2">
    <source>
        <dbReference type="EMBL" id="KAK3232875.1"/>
    </source>
</evidence>
<evidence type="ECO:0000313" key="3">
    <source>
        <dbReference type="Proteomes" id="UP001190700"/>
    </source>
</evidence>
<keyword evidence="3" id="KW-1185">Reference proteome</keyword>
<accession>A0AAE0BBD6</accession>